<dbReference type="GO" id="GO:0005886">
    <property type="term" value="C:plasma membrane"/>
    <property type="evidence" value="ECO:0007669"/>
    <property type="project" value="UniProtKB-SubCell"/>
</dbReference>
<keyword evidence="6 7" id="KW-0472">Membrane</keyword>
<dbReference type="CDD" id="cd06261">
    <property type="entry name" value="TM_PBP2"/>
    <property type="match status" value="1"/>
</dbReference>
<organism evidence="9 10">
    <name type="scientific">Microbacterium barkeri</name>
    <dbReference type="NCBI Taxonomy" id="33917"/>
    <lineage>
        <taxon>Bacteria</taxon>
        <taxon>Bacillati</taxon>
        <taxon>Actinomycetota</taxon>
        <taxon>Actinomycetes</taxon>
        <taxon>Micrococcales</taxon>
        <taxon>Microbacteriaceae</taxon>
        <taxon>Microbacterium</taxon>
    </lineage>
</organism>
<evidence type="ECO:0000256" key="1">
    <source>
        <dbReference type="ARBA" id="ARBA00004651"/>
    </source>
</evidence>
<accession>A0A9W6H3R6</accession>
<keyword evidence="3" id="KW-1003">Cell membrane</keyword>
<dbReference type="EMBL" id="BSEJ01000008">
    <property type="protein sequence ID" value="GLJ61728.1"/>
    <property type="molecule type" value="Genomic_DNA"/>
</dbReference>
<proteinExistence type="inferred from homology"/>
<sequence>MSADGVGGGSGDALAAVAAQAPDGRGARIAWEDVRLPSWLVGAIGLVGVVIAWWVLAETALAGVGAGVRAVPTPPEVVVGIVSAGWDFYARNFAVTLAEAGIGYLWGNAIALVLSAAVLVVPRLEGLVMQLAILTYCIPIVAIGIVLVVIIPVPPAGQPAGNAVFLAALSVFFTTVVSTLLGLKAADRSALDVVTVYGGSRLMQLRKVRIVAALPSVLNALQVAVPAAFLGAVLGEFFGKVQSGVGPAMIAAQQGLDAPRVWGLALVSGLVALAGFALLGAVARLVAPWAKGAA</sequence>
<protein>
    <submittedName>
        <fullName evidence="9">ABC transporter permease</fullName>
    </submittedName>
</protein>
<keyword evidence="10" id="KW-1185">Reference proteome</keyword>
<evidence type="ECO:0000313" key="9">
    <source>
        <dbReference type="EMBL" id="GLJ61728.1"/>
    </source>
</evidence>
<evidence type="ECO:0000256" key="4">
    <source>
        <dbReference type="ARBA" id="ARBA00022692"/>
    </source>
</evidence>
<dbReference type="RefSeq" id="WP_271173437.1">
    <property type="nucleotide sequence ID" value="NZ_BSEJ01000008.1"/>
</dbReference>
<evidence type="ECO:0000259" key="8">
    <source>
        <dbReference type="PROSITE" id="PS50928"/>
    </source>
</evidence>
<reference evidence="9" key="2">
    <citation type="submission" date="2023-01" db="EMBL/GenBank/DDBJ databases">
        <authorList>
            <person name="Sun Q."/>
            <person name="Evtushenko L."/>
        </authorList>
    </citation>
    <scope>NUCLEOTIDE SEQUENCE</scope>
    <source>
        <strain evidence="9">VKM Ac-1020</strain>
    </source>
</reference>
<dbReference type="GO" id="GO:0055085">
    <property type="term" value="P:transmembrane transport"/>
    <property type="evidence" value="ECO:0007669"/>
    <property type="project" value="InterPro"/>
</dbReference>
<keyword evidence="2 7" id="KW-0813">Transport</keyword>
<evidence type="ECO:0000256" key="6">
    <source>
        <dbReference type="ARBA" id="ARBA00023136"/>
    </source>
</evidence>
<dbReference type="SUPFAM" id="SSF161098">
    <property type="entry name" value="MetI-like"/>
    <property type="match status" value="1"/>
</dbReference>
<evidence type="ECO:0000256" key="7">
    <source>
        <dbReference type="RuleBase" id="RU363032"/>
    </source>
</evidence>
<dbReference type="InterPro" id="IPR035906">
    <property type="entry name" value="MetI-like_sf"/>
</dbReference>
<comment type="subcellular location">
    <subcellularLocation>
        <location evidence="1 7">Cell membrane</location>
        <topology evidence="1 7">Multi-pass membrane protein</topology>
    </subcellularLocation>
</comment>
<feature type="domain" description="ABC transmembrane type-1" evidence="8">
    <location>
        <begin position="89"/>
        <end position="283"/>
    </location>
</feature>
<dbReference type="PANTHER" id="PTHR30151">
    <property type="entry name" value="ALKANE SULFONATE ABC TRANSPORTER-RELATED, MEMBRANE SUBUNIT"/>
    <property type="match status" value="1"/>
</dbReference>
<feature type="transmembrane region" description="Helical" evidence="7">
    <location>
        <begin position="101"/>
        <end position="121"/>
    </location>
</feature>
<evidence type="ECO:0000256" key="3">
    <source>
        <dbReference type="ARBA" id="ARBA00022475"/>
    </source>
</evidence>
<evidence type="ECO:0000313" key="10">
    <source>
        <dbReference type="Proteomes" id="UP001142462"/>
    </source>
</evidence>
<dbReference type="AlphaFoldDB" id="A0A9W6H3R6"/>
<dbReference type="PROSITE" id="PS50928">
    <property type="entry name" value="ABC_TM1"/>
    <property type="match status" value="1"/>
</dbReference>
<feature type="transmembrane region" description="Helical" evidence="7">
    <location>
        <begin position="163"/>
        <end position="183"/>
    </location>
</feature>
<dbReference type="InterPro" id="IPR000515">
    <property type="entry name" value="MetI-like"/>
</dbReference>
<dbReference type="PANTHER" id="PTHR30151:SF20">
    <property type="entry name" value="ABC TRANSPORTER PERMEASE PROTEIN HI_0355-RELATED"/>
    <property type="match status" value="1"/>
</dbReference>
<comment type="similarity">
    <text evidence="7">Belongs to the binding-protein-dependent transport system permease family.</text>
</comment>
<dbReference type="Pfam" id="PF00528">
    <property type="entry name" value="BPD_transp_1"/>
    <property type="match status" value="1"/>
</dbReference>
<gene>
    <name evidence="9" type="ORF">GCM10017576_18580</name>
</gene>
<feature type="transmembrane region" description="Helical" evidence="7">
    <location>
        <begin position="36"/>
        <end position="56"/>
    </location>
</feature>
<comment type="caution">
    <text evidence="9">The sequence shown here is derived from an EMBL/GenBank/DDBJ whole genome shotgun (WGS) entry which is preliminary data.</text>
</comment>
<feature type="transmembrane region" description="Helical" evidence="7">
    <location>
        <begin position="210"/>
        <end position="234"/>
    </location>
</feature>
<dbReference type="Gene3D" id="1.10.3720.10">
    <property type="entry name" value="MetI-like"/>
    <property type="match status" value="1"/>
</dbReference>
<feature type="transmembrane region" description="Helical" evidence="7">
    <location>
        <begin position="261"/>
        <end position="287"/>
    </location>
</feature>
<keyword evidence="5 7" id="KW-1133">Transmembrane helix</keyword>
<feature type="transmembrane region" description="Helical" evidence="7">
    <location>
        <begin position="133"/>
        <end position="151"/>
    </location>
</feature>
<evidence type="ECO:0000256" key="5">
    <source>
        <dbReference type="ARBA" id="ARBA00022989"/>
    </source>
</evidence>
<reference evidence="9" key="1">
    <citation type="journal article" date="2014" name="Int. J. Syst. Evol. Microbiol.">
        <title>Complete genome sequence of Corynebacterium casei LMG S-19264T (=DSM 44701T), isolated from a smear-ripened cheese.</title>
        <authorList>
            <consortium name="US DOE Joint Genome Institute (JGI-PGF)"/>
            <person name="Walter F."/>
            <person name="Albersmeier A."/>
            <person name="Kalinowski J."/>
            <person name="Ruckert C."/>
        </authorList>
    </citation>
    <scope>NUCLEOTIDE SEQUENCE</scope>
    <source>
        <strain evidence="9">VKM Ac-1020</strain>
    </source>
</reference>
<name>A0A9W6H3R6_9MICO</name>
<keyword evidence="4 7" id="KW-0812">Transmembrane</keyword>
<evidence type="ECO:0000256" key="2">
    <source>
        <dbReference type="ARBA" id="ARBA00022448"/>
    </source>
</evidence>
<dbReference type="Proteomes" id="UP001142462">
    <property type="component" value="Unassembled WGS sequence"/>
</dbReference>